<evidence type="ECO:0000313" key="8">
    <source>
        <dbReference type="EMBL" id="RKP10701.1"/>
    </source>
</evidence>
<keyword evidence="6" id="KW-0732">Signal</keyword>
<evidence type="ECO:0000256" key="2">
    <source>
        <dbReference type="ARBA" id="ARBA00023002"/>
    </source>
</evidence>
<comment type="similarity">
    <text evidence="1 4">Belongs to the Glu/Leu/Phe/Val dehydrogenases family.</text>
</comment>
<evidence type="ECO:0000256" key="3">
    <source>
        <dbReference type="ARBA" id="ARBA00023027"/>
    </source>
</evidence>
<dbReference type="PANTHER" id="PTHR42722">
    <property type="entry name" value="LEUCINE DEHYDROGENASE"/>
    <property type="match status" value="1"/>
</dbReference>
<dbReference type="InterPro" id="IPR016211">
    <property type="entry name" value="Glu/Phe/Leu/Val/Trp_DH_bac/arc"/>
</dbReference>
<accession>A0A4P9XYC0</accession>
<dbReference type="Gene3D" id="3.40.50.10860">
    <property type="entry name" value="Leucine Dehydrogenase, chain A, domain 1"/>
    <property type="match status" value="1"/>
</dbReference>
<feature type="region of interest" description="Disordered" evidence="5">
    <location>
        <begin position="572"/>
        <end position="603"/>
    </location>
</feature>
<feature type="domain" description="Glutamate/phenylalanine/leucine/valine/L-tryptophan dehydrogenase C-terminal" evidence="7">
    <location>
        <begin position="199"/>
        <end position="424"/>
    </location>
</feature>
<feature type="chain" id="PRO_5020918207" description="Glutamate/phenylalanine/leucine/valine/L-tryptophan dehydrogenase C-terminal domain-containing protein" evidence="6">
    <location>
        <begin position="22"/>
        <end position="729"/>
    </location>
</feature>
<dbReference type="InterPro" id="IPR006097">
    <property type="entry name" value="Glu/Leu/Phe/Val/Trp_DH_dimer"/>
</dbReference>
<dbReference type="InterPro" id="IPR046346">
    <property type="entry name" value="Aminoacid_DH-like_N_sf"/>
</dbReference>
<evidence type="ECO:0000259" key="7">
    <source>
        <dbReference type="SMART" id="SM00839"/>
    </source>
</evidence>
<dbReference type="Proteomes" id="UP000271241">
    <property type="component" value="Unassembled WGS sequence"/>
</dbReference>
<dbReference type="PANTHER" id="PTHR42722:SF1">
    <property type="entry name" value="VALINE DEHYDROGENASE"/>
    <property type="match status" value="1"/>
</dbReference>
<organism evidence="8 9">
    <name type="scientific">Thamnocephalis sphaerospora</name>
    <dbReference type="NCBI Taxonomy" id="78915"/>
    <lineage>
        <taxon>Eukaryota</taxon>
        <taxon>Fungi</taxon>
        <taxon>Fungi incertae sedis</taxon>
        <taxon>Zoopagomycota</taxon>
        <taxon>Zoopagomycotina</taxon>
        <taxon>Zoopagomycetes</taxon>
        <taxon>Zoopagales</taxon>
        <taxon>Sigmoideomycetaceae</taxon>
        <taxon>Thamnocephalis</taxon>
    </lineage>
</organism>
<dbReference type="EMBL" id="KZ992440">
    <property type="protein sequence ID" value="RKP10701.1"/>
    <property type="molecule type" value="Genomic_DNA"/>
</dbReference>
<dbReference type="InterPro" id="IPR036291">
    <property type="entry name" value="NAD(P)-bd_dom_sf"/>
</dbReference>
<evidence type="ECO:0000256" key="1">
    <source>
        <dbReference type="ARBA" id="ARBA00006382"/>
    </source>
</evidence>
<proteinExistence type="inferred from homology"/>
<dbReference type="InterPro" id="IPR006096">
    <property type="entry name" value="Glu/Leu/Phe/Val/Trp_DH_C"/>
</dbReference>
<dbReference type="AlphaFoldDB" id="A0A4P9XYC0"/>
<sequence length="729" mass="80267">MTNKPDILLLTLDAFLALLRAHGITTFHFVLETSTAGARFVASHPLLQPLADYFFHEATDFEGHEGVFAQGAFVHRTCRGPAAGGVRNWSYDTVEAWFRDGLRLGKGMTHKNALAEIWWGGGKGVMARNTGCGLRHEDTAEERQTVYEEYGAFMSALNGCYVTAEDVGTSGKYTLRDMKALFSQTRFTTCIPTDLGGSGNPSVPTARGVIRGIEAAFDHLGKQLAGSTVAVQGVGHVGLPLIEFLLSKNVQQIIAADVDTPRLKTAATYIQQLPRGDRVKLQHVKRGDLSILFTECDVVCPCATGGILSIDTIPKIRAPIVCGAANNQLASLDTDAKLLKKHGICYVPDFLVNRMGIVQCADEAAGYVSPDPNIEKHLGNEWSNAIYNLARSVLCEADATGKTSQEIALKVAEERSYQLHPIWGHRSKDIIYGLEALTEAEREFRVDPYASILESPLRLCLYTRRMQPSALMIRFIRAQDASTGRIWLVSDGVGTAPKRSGLGKWITARRPIIRRLVRERFSERLAAGAYIRPDIDEHIACLMRDDIVAKFTRLCRSTVLWWMREHSRAKKIRAASSQDGSPAGEATGASASLDNVQPTPGEPHPRLFLPQAHAPFARLHLENNATPPWRIDGRLAACYMTLPPVLENVAAEDGTISPSSSFAGNVQTSSQHLPHHDLGRLLESRQLHGLRTALGLRRHDQRTFTLALMATDRTQPLAMALWKLQQYES</sequence>
<feature type="signal peptide" evidence="6">
    <location>
        <begin position="1"/>
        <end position="21"/>
    </location>
</feature>
<dbReference type="SUPFAM" id="SSF53223">
    <property type="entry name" value="Aminoacid dehydrogenase-like, N-terminal domain"/>
    <property type="match status" value="1"/>
</dbReference>
<dbReference type="GO" id="GO:0016639">
    <property type="term" value="F:oxidoreductase activity, acting on the CH-NH2 group of donors, NAD or NADP as acceptor"/>
    <property type="evidence" value="ECO:0007669"/>
    <property type="project" value="InterPro"/>
</dbReference>
<evidence type="ECO:0000256" key="4">
    <source>
        <dbReference type="RuleBase" id="RU004417"/>
    </source>
</evidence>
<name>A0A4P9XYC0_9FUNG</name>
<feature type="compositionally biased region" description="Polar residues" evidence="5">
    <location>
        <begin position="589"/>
        <end position="598"/>
    </location>
</feature>
<dbReference type="InterPro" id="IPR006095">
    <property type="entry name" value="Glu/Leu/Phe/Val/Trp_DH"/>
</dbReference>
<evidence type="ECO:0000256" key="5">
    <source>
        <dbReference type="SAM" id="MobiDB-lite"/>
    </source>
</evidence>
<dbReference type="SUPFAM" id="SSF51735">
    <property type="entry name" value="NAD(P)-binding Rossmann-fold domains"/>
    <property type="match status" value="1"/>
</dbReference>
<keyword evidence="9" id="KW-1185">Reference proteome</keyword>
<dbReference type="STRING" id="78915.A0A4P9XYC0"/>
<dbReference type="Pfam" id="PF02812">
    <property type="entry name" value="ELFV_dehydrog_N"/>
    <property type="match status" value="1"/>
</dbReference>
<gene>
    <name evidence="8" type="ORF">THASP1DRAFT_27499</name>
</gene>
<dbReference type="Gene3D" id="3.40.50.720">
    <property type="entry name" value="NAD(P)-binding Rossmann-like Domain"/>
    <property type="match status" value="1"/>
</dbReference>
<reference evidence="9" key="1">
    <citation type="journal article" date="2018" name="Nat. Microbiol.">
        <title>Leveraging single-cell genomics to expand the fungal tree of life.</title>
        <authorList>
            <person name="Ahrendt S.R."/>
            <person name="Quandt C.A."/>
            <person name="Ciobanu D."/>
            <person name="Clum A."/>
            <person name="Salamov A."/>
            <person name="Andreopoulos B."/>
            <person name="Cheng J.F."/>
            <person name="Woyke T."/>
            <person name="Pelin A."/>
            <person name="Henrissat B."/>
            <person name="Reynolds N.K."/>
            <person name="Benny G.L."/>
            <person name="Smith M.E."/>
            <person name="James T.Y."/>
            <person name="Grigoriev I.V."/>
        </authorList>
    </citation>
    <scope>NUCLEOTIDE SEQUENCE [LARGE SCALE GENOMIC DNA]</scope>
    <source>
        <strain evidence="9">RSA 1356</strain>
    </source>
</reference>
<keyword evidence="3" id="KW-0520">NAD</keyword>
<dbReference type="Pfam" id="PF00208">
    <property type="entry name" value="ELFV_dehydrog"/>
    <property type="match status" value="1"/>
</dbReference>
<evidence type="ECO:0000256" key="6">
    <source>
        <dbReference type="SAM" id="SignalP"/>
    </source>
</evidence>
<keyword evidence="2 4" id="KW-0560">Oxidoreductase</keyword>
<dbReference type="GO" id="GO:0006520">
    <property type="term" value="P:amino acid metabolic process"/>
    <property type="evidence" value="ECO:0007669"/>
    <property type="project" value="InterPro"/>
</dbReference>
<protein>
    <recommendedName>
        <fullName evidence="7">Glutamate/phenylalanine/leucine/valine/L-tryptophan dehydrogenase C-terminal domain-containing protein</fullName>
    </recommendedName>
</protein>
<dbReference type="PRINTS" id="PR00082">
    <property type="entry name" value="GLFDHDRGNASE"/>
</dbReference>
<evidence type="ECO:0000313" key="9">
    <source>
        <dbReference type="Proteomes" id="UP000271241"/>
    </source>
</evidence>
<dbReference type="OrthoDB" id="6718861at2759"/>
<dbReference type="SMART" id="SM00839">
    <property type="entry name" value="ELFV_dehydrog"/>
    <property type="match status" value="1"/>
</dbReference>